<keyword evidence="1" id="KW-0732">Signal</keyword>
<sequence>MSRGWWGAVVVACALPAPAAQAAPTALARAAPEQELALAGDAALVSRVAGRDLSIVALGPGGERTVGVRRVPAGASPDARLTASASRIGLIVITETRRSDLASAELLSGPAAGPLAPLGPVVSSRGSGMLPVGALVDGDRLIETRIRADLGRIDHRVHEPGREPLAVTLPEDSSVDAFAGDLIAYTRRGPGQPAGDEDRVLVVAEWRTGAIRSRTPVPGGIESVDVAADGSALVGEDGGGVLEVAPGGAGVRRISRDGLRPQFAGRAAVYLRSGPREGDDRLAIAAPGAAPRPFGVRSAEIGSFAADERRVVWAANGCVLSAPLDAPAAAAPDPGPCPRSELYFDDELSQRVGRDGRVPLLLRCIAAAPPGCVGRVELRGDAGDRRLGSARFAIPAATRRRIVVRLDRRARAAVRRESRLGLGAGLEVRAVTVDPDGRRSVLTDGHAIEIR</sequence>
<gene>
    <name evidence="2" type="ORF">AVDCRST_MAG30-951</name>
</gene>
<protein>
    <submittedName>
        <fullName evidence="2">Uncharacterized protein</fullName>
    </submittedName>
</protein>
<reference evidence="2" key="1">
    <citation type="submission" date="2020-02" db="EMBL/GenBank/DDBJ databases">
        <authorList>
            <person name="Meier V. D."/>
        </authorList>
    </citation>
    <scope>NUCLEOTIDE SEQUENCE</scope>
    <source>
        <strain evidence="2">AVDCRST_MAG30</strain>
    </source>
</reference>
<organism evidence="2">
    <name type="scientific">uncultured Solirubrobacteraceae bacterium</name>
    <dbReference type="NCBI Taxonomy" id="1162706"/>
    <lineage>
        <taxon>Bacteria</taxon>
        <taxon>Bacillati</taxon>
        <taxon>Actinomycetota</taxon>
        <taxon>Thermoleophilia</taxon>
        <taxon>Solirubrobacterales</taxon>
        <taxon>Solirubrobacteraceae</taxon>
        <taxon>environmental samples</taxon>
    </lineage>
</organism>
<evidence type="ECO:0000256" key="1">
    <source>
        <dbReference type="SAM" id="SignalP"/>
    </source>
</evidence>
<dbReference type="AlphaFoldDB" id="A0A6J4S508"/>
<proteinExistence type="predicted"/>
<feature type="signal peptide" evidence="1">
    <location>
        <begin position="1"/>
        <end position="22"/>
    </location>
</feature>
<evidence type="ECO:0000313" key="2">
    <source>
        <dbReference type="EMBL" id="CAA9483695.1"/>
    </source>
</evidence>
<dbReference type="EMBL" id="CADCVS010000159">
    <property type="protein sequence ID" value="CAA9483695.1"/>
    <property type="molecule type" value="Genomic_DNA"/>
</dbReference>
<feature type="chain" id="PRO_5026664523" evidence="1">
    <location>
        <begin position="23"/>
        <end position="451"/>
    </location>
</feature>
<name>A0A6J4S508_9ACTN</name>
<accession>A0A6J4S508</accession>